<dbReference type="Proteomes" id="UP000000238">
    <property type="component" value="Chromosome"/>
</dbReference>
<dbReference type="EMBL" id="CP000155">
    <property type="protein sequence ID" value="ABC29216.1"/>
    <property type="molecule type" value="Genomic_DNA"/>
</dbReference>
<dbReference type="HOGENOM" id="CLU_013560_6_2_6"/>
<dbReference type="KEGG" id="hch:HCH_02405"/>
<sequence>MLVRAYLHNKLIKPKEKVVIYGAGHAGVQLAIALSQGSDYQPVLYVDDDKRKQGSIVQGLHVYSPAELDELIKDYKVKKVLLAISDAPQSTKRLILRFLEPFPVEVLKIPSFTDLIEGKSKIQELRSVEIEDLLGRDCVEPDMDLMLSCAQNKNVMVTGAGGSIGSELCRQLVRLAPIKLVLLEQSEFALYEITKALSEICALRNLQVDLVPVLGSVTNKDLIGSVVANYGIHTLYHAAAYKHVPIVERNAIEGAKNNVLGTYYAALAARTHGVEKFVLISTDKAVKPVNVMGQTKRAAEIIVRKMAEKPSQTTFCSVRFGNVLGSSGSVVPLFRDQIKRGGPVTVTHPDVTRFFMTIPEAAQLVIQAGGMADGDGEVFVLDMGTPIKIKDLAYKMVHLMGLDVKDEDNPDGNIEIVYTGLRQGEKLHEQLFDEDDGFGTSHSRIWRARQSRMRDFNMESYAVALLKACEAQLEEVVKKLLLQIVDSDAVQDQGYQNVALTQYQGNVVGLVK</sequence>
<dbReference type="InterPro" id="IPR036291">
    <property type="entry name" value="NAD(P)-bd_dom_sf"/>
</dbReference>
<accession>Q2SJF8</accession>
<dbReference type="Gene3D" id="3.40.50.720">
    <property type="entry name" value="NAD(P)-binding Rossmann-like Domain"/>
    <property type="match status" value="2"/>
</dbReference>
<dbReference type="AlphaFoldDB" id="Q2SJF8"/>
<comment type="similarity">
    <text evidence="1">Belongs to the polysaccharide synthase family.</text>
</comment>
<dbReference type="PANTHER" id="PTHR43318:SF1">
    <property type="entry name" value="POLYSACCHARIDE BIOSYNTHESIS PROTEIN EPSC-RELATED"/>
    <property type="match status" value="1"/>
</dbReference>
<dbReference type="STRING" id="349521.HCH_02405"/>
<dbReference type="InterPro" id="IPR003869">
    <property type="entry name" value="Polysac_CapD-like"/>
</dbReference>
<dbReference type="SUPFAM" id="SSF51735">
    <property type="entry name" value="NAD(P)-binding Rossmann-fold domains"/>
    <property type="match status" value="1"/>
</dbReference>
<reference evidence="3 4" key="1">
    <citation type="journal article" date="2005" name="Nucleic Acids Res.">
        <title>Genomic blueprint of Hahella chejuensis, a marine microbe producing an algicidal agent.</title>
        <authorList>
            <person name="Jeong H."/>
            <person name="Yim J.H."/>
            <person name="Lee C."/>
            <person name="Choi S.-H."/>
            <person name="Park Y.K."/>
            <person name="Yoon S.H."/>
            <person name="Hur C.-G."/>
            <person name="Kang H.-Y."/>
            <person name="Kim D."/>
            <person name="Lee H.H."/>
            <person name="Park K.H."/>
            <person name="Park S.-H."/>
            <person name="Park H.-S."/>
            <person name="Lee H.K."/>
            <person name="Oh T.K."/>
            <person name="Kim J.F."/>
        </authorList>
    </citation>
    <scope>NUCLEOTIDE SEQUENCE [LARGE SCALE GENOMIC DNA]</scope>
    <source>
        <strain evidence="3 4">KCTC 2396</strain>
    </source>
</reference>
<proteinExistence type="inferred from homology"/>
<dbReference type="CDD" id="cd05237">
    <property type="entry name" value="UDP_invert_4-6DH_SDR_e"/>
    <property type="match status" value="1"/>
</dbReference>
<dbReference type="PANTHER" id="PTHR43318">
    <property type="entry name" value="UDP-N-ACETYLGLUCOSAMINE 4,6-DEHYDRATASE"/>
    <property type="match status" value="1"/>
</dbReference>
<dbReference type="eggNOG" id="COG1086">
    <property type="taxonomic scope" value="Bacteria"/>
</dbReference>
<evidence type="ECO:0000259" key="2">
    <source>
        <dbReference type="Pfam" id="PF02719"/>
    </source>
</evidence>
<feature type="domain" description="Polysaccharide biosynthesis protein CapD-like" evidence="2">
    <location>
        <begin position="155"/>
        <end position="447"/>
    </location>
</feature>
<evidence type="ECO:0000256" key="1">
    <source>
        <dbReference type="ARBA" id="ARBA00007430"/>
    </source>
</evidence>
<protein>
    <submittedName>
        <fullName evidence="3">Predicted nucleoside-diphosphate sugar epimerase</fullName>
    </submittedName>
</protein>
<dbReference type="SUPFAM" id="SSF53335">
    <property type="entry name" value="S-adenosyl-L-methionine-dependent methyltransferases"/>
    <property type="match status" value="1"/>
</dbReference>
<dbReference type="Pfam" id="PF02719">
    <property type="entry name" value="Polysacc_synt_2"/>
    <property type="match status" value="1"/>
</dbReference>
<evidence type="ECO:0000313" key="4">
    <source>
        <dbReference type="Proteomes" id="UP000000238"/>
    </source>
</evidence>
<name>Q2SJF8_HAHCH</name>
<evidence type="ECO:0000313" key="3">
    <source>
        <dbReference type="EMBL" id="ABC29216.1"/>
    </source>
</evidence>
<keyword evidence="4" id="KW-1185">Reference proteome</keyword>
<dbReference type="InterPro" id="IPR051203">
    <property type="entry name" value="Polysaccharide_Synthase-Rel"/>
</dbReference>
<organism evidence="3 4">
    <name type="scientific">Hahella chejuensis (strain KCTC 2396)</name>
    <dbReference type="NCBI Taxonomy" id="349521"/>
    <lineage>
        <taxon>Bacteria</taxon>
        <taxon>Pseudomonadati</taxon>
        <taxon>Pseudomonadota</taxon>
        <taxon>Gammaproteobacteria</taxon>
        <taxon>Oceanospirillales</taxon>
        <taxon>Hahellaceae</taxon>
        <taxon>Hahella</taxon>
    </lineage>
</organism>
<dbReference type="InterPro" id="IPR029063">
    <property type="entry name" value="SAM-dependent_MTases_sf"/>
</dbReference>
<gene>
    <name evidence="3" type="ordered locus">HCH_02405</name>
</gene>